<reference evidence="10" key="1">
    <citation type="submission" date="2020-05" db="UniProtKB">
        <authorList>
            <consortium name="EnsemblMetazoa"/>
        </authorList>
    </citation>
    <scope>IDENTIFICATION</scope>
    <source>
        <strain evidence="10">Jacobina</strain>
    </source>
</reference>
<dbReference type="RefSeq" id="XP_055693023.1">
    <property type="nucleotide sequence ID" value="XM_055837048.1"/>
</dbReference>
<organism evidence="10 11">
    <name type="scientific">Lutzomyia longipalpis</name>
    <name type="common">Sand fly</name>
    <dbReference type="NCBI Taxonomy" id="7200"/>
    <lineage>
        <taxon>Eukaryota</taxon>
        <taxon>Metazoa</taxon>
        <taxon>Ecdysozoa</taxon>
        <taxon>Arthropoda</taxon>
        <taxon>Hexapoda</taxon>
        <taxon>Insecta</taxon>
        <taxon>Pterygota</taxon>
        <taxon>Neoptera</taxon>
        <taxon>Endopterygota</taxon>
        <taxon>Diptera</taxon>
        <taxon>Nematocera</taxon>
        <taxon>Psychodoidea</taxon>
        <taxon>Psychodidae</taxon>
        <taxon>Lutzomyia</taxon>
        <taxon>Lutzomyia</taxon>
    </lineage>
</organism>
<evidence type="ECO:0000256" key="8">
    <source>
        <dbReference type="ARBA" id="ARBA00023224"/>
    </source>
</evidence>
<dbReference type="AlphaFoldDB" id="A0A3F2ZDH2"/>
<sequence>MDIDRITFRESLHFINIIYSTLGYRPLNEFSYGPWLTRMKNNWIFFVVYIWGILVALGIGYFLVFAMNIWEFLSHGLVTNYFIVAMLKLLIIVINRNGIAEIIQQFEMLWPKKVNSAIQKETVENYMITNTKWMSFYANLSVTCFLFTNTNPIILLIYEKLMGEDAKLTQPFHAWLPFDQETPLVYPFVYVYLFYGSHVASASQICYDSLFCMLLSHLSMQYKLLGDDLKEVVHVGENIQDVNVAESEQRIIECIKRHQMLMEIRDKISFIFTDIIFINFITSTFNICIIGFLLITQGGLGRIRLFLMLMTLITQIFLLCWFGQELVENSRAVSDAAYECKWYASSQKFRKIILYLIHHSQVPQMLVAWKFWDISIASFTSLISAAWSYFALLNTIYGDMDINPEGGLLS</sequence>
<feature type="transmembrane region" description="Helical" evidence="9">
    <location>
        <begin position="136"/>
        <end position="158"/>
    </location>
</feature>
<comment type="subcellular location">
    <subcellularLocation>
        <location evidence="9">Cell membrane</location>
        <topology evidence="9">Multi-pass membrane protein</topology>
    </subcellularLocation>
    <subcellularLocation>
        <location evidence="1">Membrane</location>
        <topology evidence="1">Multi-pass membrane protein</topology>
    </subcellularLocation>
</comment>
<evidence type="ECO:0000256" key="5">
    <source>
        <dbReference type="ARBA" id="ARBA00022989"/>
    </source>
</evidence>
<evidence type="ECO:0000256" key="4">
    <source>
        <dbReference type="ARBA" id="ARBA00022725"/>
    </source>
</evidence>
<feature type="transmembrane region" description="Helical" evidence="9">
    <location>
        <begin position="270"/>
        <end position="295"/>
    </location>
</feature>
<feature type="transmembrane region" description="Helical" evidence="9">
    <location>
        <begin position="301"/>
        <end position="322"/>
    </location>
</feature>
<dbReference type="GO" id="GO:0004984">
    <property type="term" value="F:olfactory receptor activity"/>
    <property type="evidence" value="ECO:0007669"/>
    <property type="project" value="InterPro"/>
</dbReference>
<keyword evidence="3 9" id="KW-0812">Transmembrane</keyword>
<feature type="transmembrane region" description="Helical" evidence="9">
    <location>
        <begin position="371"/>
        <end position="390"/>
    </location>
</feature>
<keyword evidence="11" id="KW-1185">Reference proteome</keyword>
<dbReference type="Pfam" id="PF02949">
    <property type="entry name" value="7tm_6"/>
    <property type="match status" value="1"/>
</dbReference>
<dbReference type="GO" id="GO:0005886">
    <property type="term" value="C:plasma membrane"/>
    <property type="evidence" value="ECO:0007669"/>
    <property type="project" value="UniProtKB-SubCell"/>
</dbReference>
<evidence type="ECO:0000256" key="3">
    <source>
        <dbReference type="ARBA" id="ARBA00022692"/>
    </source>
</evidence>
<feature type="transmembrane region" description="Helical" evidence="9">
    <location>
        <begin position="192"/>
        <end position="215"/>
    </location>
</feature>
<evidence type="ECO:0000313" key="10">
    <source>
        <dbReference type="EnsemblMetazoa" id="LLOJ010935-PA"/>
    </source>
</evidence>
<dbReference type="VEuPathDB" id="VectorBase:LLONM1_011426"/>
<dbReference type="Proteomes" id="UP000092461">
    <property type="component" value="Unassembled WGS sequence"/>
</dbReference>
<evidence type="ECO:0000256" key="2">
    <source>
        <dbReference type="ARBA" id="ARBA00022606"/>
    </source>
</evidence>
<evidence type="ECO:0000313" key="11">
    <source>
        <dbReference type="Proteomes" id="UP000092461"/>
    </source>
</evidence>
<proteinExistence type="inferred from homology"/>
<keyword evidence="8 9" id="KW-0807">Transducer</keyword>
<feature type="transmembrane region" description="Helical" evidence="9">
    <location>
        <begin position="72"/>
        <end position="94"/>
    </location>
</feature>
<protein>
    <recommendedName>
        <fullName evidence="9">Odorant receptor</fullName>
    </recommendedName>
</protein>
<name>A0A3F2ZDH2_LUTLO</name>
<dbReference type="GO" id="GO:0007165">
    <property type="term" value="P:signal transduction"/>
    <property type="evidence" value="ECO:0007669"/>
    <property type="project" value="UniProtKB-KW"/>
</dbReference>
<dbReference type="EMBL" id="AJWK01027546">
    <property type="status" value="NOT_ANNOTATED_CDS"/>
    <property type="molecule type" value="Genomic_DNA"/>
</dbReference>
<keyword evidence="2 9" id="KW-0716">Sensory transduction</keyword>
<keyword evidence="5 9" id="KW-1133">Transmembrane helix</keyword>
<dbReference type="PANTHER" id="PTHR21137:SF44">
    <property type="entry name" value="ODORANT RECEPTOR 13A-RELATED"/>
    <property type="match status" value="1"/>
</dbReference>
<evidence type="ECO:0000256" key="1">
    <source>
        <dbReference type="ARBA" id="ARBA00004141"/>
    </source>
</evidence>
<evidence type="ECO:0000256" key="6">
    <source>
        <dbReference type="ARBA" id="ARBA00023136"/>
    </source>
</evidence>
<accession>A0A3F2ZDH2</accession>
<dbReference type="GO" id="GO:0005549">
    <property type="term" value="F:odorant binding"/>
    <property type="evidence" value="ECO:0007669"/>
    <property type="project" value="InterPro"/>
</dbReference>
<evidence type="ECO:0000256" key="7">
    <source>
        <dbReference type="ARBA" id="ARBA00023170"/>
    </source>
</evidence>
<keyword evidence="7 9" id="KW-0675">Receptor</keyword>
<dbReference type="VEuPathDB" id="VectorBase:LLOJ010935"/>
<dbReference type="GeneID" id="129795608"/>
<evidence type="ECO:0000256" key="9">
    <source>
        <dbReference type="RuleBase" id="RU351113"/>
    </source>
</evidence>
<dbReference type="OrthoDB" id="7789606at2759"/>
<dbReference type="KEGG" id="lll:129795608"/>
<dbReference type="PANTHER" id="PTHR21137">
    <property type="entry name" value="ODORANT RECEPTOR"/>
    <property type="match status" value="1"/>
</dbReference>
<keyword evidence="4 9" id="KW-0552">Olfaction</keyword>
<keyword evidence="6 9" id="KW-0472">Membrane</keyword>
<comment type="similarity">
    <text evidence="9">Belongs to the insect chemoreceptor superfamily. Heteromeric odorant receptor channel (TC 1.A.69) family.</text>
</comment>
<dbReference type="EnsemblMetazoa" id="LLOJ010935-RA">
    <property type="protein sequence ID" value="LLOJ010935-PA"/>
    <property type="gene ID" value="LLOJ010935"/>
</dbReference>
<feature type="transmembrane region" description="Helical" evidence="9">
    <location>
        <begin position="43"/>
        <end position="66"/>
    </location>
</feature>
<dbReference type="InterPro" id="IPR004117">
    <property type="entry name" value="7tm6_olfct_rcpt"/>
</dbReference>